<name>A0AAW0DG94_9AGAR</name>
<dbReference type="EMBL" id="JAWWNJ010000007">
    <property type="protein sequence ID" value="KAK7051875.1"/>
    <property type="molecule type" value="Genomic_DNA"/>
</dbReference>
<evidence type="ECO:0008006" key="3">
    <source>
        <dbReference type="Google" id="ProtNLM"/>
    </source>
</evidence>
<dbReference type="Proteomes" id="UP001362999">
    <property type="component" value="Unassembled WGS sequence"/>
</dbReference>
<proteinExistence type="predicted"/>
<dbReference type="SUPFAM" id="SSF52047">
    <property type="entry name" value="RNI-like"/>
    <property type="match status" value="1"/>
</dbReference>
<comment type="caution">
    <text evidence="1">The sequence shown here is derived from an EMBL/GenBank/DDBJ whole genome shotgun (WGS) entry which is preliminary data.</text>
</comment>
<keyword evidence="2" id="KW-1185">Reference proteome</keyword>
<evidence type="ECO:0000313" key="2">
    <source>
        <dbReference type="Proteomes" id="UP001362999"/>
    </source>
</evidence>
<organism evidence="1 2">
    <name type="scientific">Favolaschia claudopus</name>
    <dbReference type="NCBI Taxonomy" id="2862362"/>
    <lineage>
        <taxon>Eukaryota</taxon>
        <taxon>Fungi</taxon>
        <taxon>Dikarya</taxon>
        <taxon>Basidiomycota</taxon>
        <taxon>Agaricomycotina</taxon>
        <taxon>Agaricomycetes</taxon>
        <taxon>Agaricomycetidae</taxon>
        <taxon>Agaricales</taxon>
        <taxon>Marasmiineae</taxon>
        <taxon>Mycenaceae</taxon>
        <taxon>Favolaschia</taxon>
    </lineage>
</organism>
<protein>
    <recommendedName>
        <fullName evidence="3">F-box domain-containing protein</fullName>
    </recommendedName>
</protein>
<dbReference type="AlphaFoldDB" id="A0AAW0DG94"/>
<gene>
    <name evidence="1" type="ORF">R3P38DRAFT_2857546</name>
</gene>
<evidence type="ECO:0000313" key="1">
    <source>
        <dbReference type="EMBL" id="KAK7051875.1"/>
    </source>
</evidence>
<accession>A0AAW0DG94</accession>
<sequence length="554" mass="62643">MAHRYTDSRNASLQIAPSRTSDATLAEQISALQAQLDAVRAKQQVLEAKRTSLYHEFTTVVVQEAGCRKAIATLEQELRMALAKIPHIISRLLPEILSEIFRWTLLSEEDYMRRVNGRDVLVAPWRLCRVNGHWRAVARADPHLWSRIVINCENIRQGGYLRRCIPPLEYPLAALETQLSLSRAGSISVECHLHEWADSESNRHSQHLADLLNLLIAESHRWVRLSIGTLSRYPETSVFNLLSKVHGRLDLLRHLQINNWGSNVPSSWPLSLRDAFAVAPNLQEVLLPEFLRIHRHSSYISLDYPRLTTLRITLEEELALELLSAMQNLTDLELEVPGLYPRESVVGSESNLITLPRLRRIELGWFTDTTRYLSTPKLESLQLGYCIQHVPAFIRRSACQLQSLEITSISENEGGLAAVIGILQLSPDLSHLELSFDNSASVSSEAEYLDLVTRLLPALTLSHASPNICAKLTTFELSSCEKIPRSFGDALCGMLESRWNMPINQRFLRCVRMPGASHEIAIWERLDALRLDGLDIGPFWKASSSDDDESEDGY</sequence>
<reference evidence="1 2" key="1">
    <citation type="journal article" date="2024" name="J Genomics">
        <title>Draft genome sequencing and assembly of Favolaschia claudopus CIRM-BRFM 2984 isolated from oak limbs.</title>
        <authorList>
            <person name="Navarro D."/>
            <person name="Drula E."/>
            <person name="Chaduli D."/>
            <person name="Cazenave R."/>
            <person name="Ahrendt S."/>
            <person name="Wang J."/>
            <person name="Lipzen A."/>
            <person name="Daum C."/>
            <person name="Barry K."/>
            <person name="Grigoriev I.V."/>
            <person name="Favel A."/>
            <person name="Rosso M.N."/>
            <person name="Martin F."/>
        </authorList>
    </citation>
    <scope>NUCLEOTIDE SEQUENCE [LARGE SCALE GENOMIC DNA]</scope>
    <source>
        <strain evidence="1 2">CIRM-BRFM 2984</strain>
    </source>
</reference>